<name>A0AAV6HQH5_9ERIC</name>
<dbReference type="InterPro" id="IPR000819">
    <property type="entry name" value="Peptidase_M17_C"/>
</dbReference>
<evidence type="ECO:0000259" key="5">
    <source>
        <dbReference type="Pfam" id="PF00883"/>
    </source>
</evidence>
<dbReference type="EMBL" id="JACTNZ010000013">
    <property type="protein sequence ID" value="KAG5516289.1"/>
    <property type="molecule type" value="Genomic_DNA"/>
</dbReference>
<sequence length="351" mass="38765">MEKEPSPTIAHGLGTYRWLKEDITAEPLNIYCNPSSGFIEASIDDAACVLTKFQVNCKVILRSFTGEEVHSITPGKVTLVGYSMGARTTLYMALRCSTKGLELFLDVWYAGELWNSLRVHPHFKKIVASRLQHNDINNLAKVLSDSSTRRQHDKFREKEVMEAMCDSWRSRVSNHISRHNYRSTLSDFEVVVLGGRGWVGYHSGPEARSQNQPLWVLAEEASKIASMYSDVLFATILNADYGGYNIKIGPGCSIELMKFDMGGLAAVLGAAKALGQIKPPGAVVHFIVAASENMISGTGMRPGDIVTTSNGKTIEVGKHGMIIEVTDYNTRRSAMYLPEFSLYPAIKVVSH</sequence>
<keyword evidence="7" id="KW-1185">Reference proteome</keyword>
<keyword evidence="2" id="KW-0031">Aminopeptidase</keyword>
<keyword evidence="3" id="KW-0645">Protease</keyword>
<dbReference type="Gene3D" id="3.40.50.1820">
    <property type="entry name" value="alpha/beta hydrolase"/>
    <property type="match status" value="1"/>
</dbReference>
<dbReference type="GO" id="GO:0006508">
    <property type="term" value="P:proteolysis"/>
    <property type="evidence" value="ECO:0007669"/>
    <property type="project" value="UniProtKB-KW"/>
</dbReference>
<evidence type="ECO:0000256" key="2">
    <source>
        <dbReference type="ARBA" id="ARBA00022438"/>
    </source>
</evidence>
<feature type="domain" description="Cytosol aminopeptidase" evidence="5">
    <location>
        <begin position="240"/>
        <end position="317"/>
    </location>
</feature>
<dbReference type="PANTHER" id="PTHR42916">
    <property type="entry name" value="2-SUCCINYL-5-ENOLPYRUVYL-6-HYDROXY-3-CYCLOHEXENE-1-CARBOXYLATE SYNTHASE"/>
    <property type="match status" value="1"/>
</dbReference>
<dbReference type="GO" id="GO:0030145">
    <property type="term" value="F:manganese ion binding"/>
    <property type="evidence" value="ECO:0007669"/>
    <property type="project" value="InterPro"/>
</dbReference>
<protein>
    <recommendedName>
        <fullName evidence="5">Cytosol aminopeptidase domain-containing protein</fullName>
    </recommendedName>
</protein>
<proteinExistence type="inferred from homology"/>
<dbReference type="InterPro" id="IPR011356">
    <property type="entry name" value="Leucine_aapep/pepB"/>
</dbReference>
<dbReference type="GO" id="GO:0005737">
    <property type="term" value="C:cytoplasm"/>
    <property type="evidence" value="ECO:0007669"/>
    <property type="project" value="InterPro"/>
</dbReference>
<gene>
    <name evidence="6" type="ORF">RHGRI_037109</name>
</gene>
<dbReference type="Pfam" id="PF00883">
    <property type="entry name" value="Peptidase_M17"/>
    <property type="match status" value="1"/>
</dbReference>
<dbReference type="SUPFAM" id="SSF53187">
    <property type="entry name" value="Zn-dependent exopeptidases"/>
    <property type="match status" value="1"/>
</dbReference>
<evidence type="ECO:0000256" key="3">
    <source>
        <dbReference type="ARBA" id="ARBA00022670"/>
    </source>
</evidence>
<evidence type="ECO:0000313" key="7">
    <source>
        <dbReference type="Proteomes" id="UP000823749"/>
    </source>
</evidence>
<dbReference type="PRINTS" id="PR00481">
    <property type="entry name" value="LAMNOPPTDASE"/>
</dbReference>
<comment type="caution">
    <text evidence="6">The sequence shown here is derived from an EMBL/GenBank/DDBJ whole genome shotgun (WGS) entry which is preliminary data.</text>
</comment>
<dbReference type="SUPFAM" id="SSF53474">
    <property type="entry name" value="alpha/beta-Hydrolases"/>
    <property type="match status" value="1"/>
</dbReference>
<keyword evidence="4" id="KW-0378">Hydrolase</keyword>
<reference evidence="6 7" key="1">
    <citation type="submission" date="2020-08" db="EMBL/GenBank/DDBJ databases">
        <title>Plant Genome Project.</title>
        <authorList>
            <person name="Zhang R.-G."/>
        </authorList>
    </citation>
    <scope>NUCLEOTIDE SEQUENCE [LARGE SCALE GENOMIC DNA]</scope>
    <source>
        <strain evidence="6">WSP0</strain>
        <tissue evidence="6">Leaf</tissue>
    </source>
</reference>
<evidence type="ECO:0000313" key="6">
    <source>
        <dbReference type="EMBL" id="KAG5516289.1"/>
    </source>
</evidence>
<dbReference type="AlphaFoldDB" id="A0AAV6HQH5"/>
<dbReference type="PANTHER" id="PTHR42916:SF1">
    <property type="entry name" value="PROTEIN PHYLLO, CHLOROPLASTIC"/>
    <property type="match status" value="1"/>
</dbReference>
<dbReference type="GO" id="GO:0070006">
    <property type="term" value="F:metalloaminopeptidase activity"/>
    <property type="evidence" value="ECO:0007669"/>
    <property type="project" value="InterPro"/>
</dbReference>
<organism evidence="6 7">
    <name type="scientific">Rhododendron griersonianum</name>
    <dbReference type="NCBI Taxonomy" id="479676"/>
    <lineage>
        <taxon>Eukaryota</taxon>
        <taxon>Viridiplantae</taxon>
        <taxon>Streptophyta</taxon>
        <taxon>Embryophyta</taxon>
        <taxon>Tracheophyta</taxon>
        <taxon>Spermatophyta</taxon>
        <taxon>Magnoliopsida</taxon>
        <taxon>eudicotyledons</taxon>
        <taxon>Gunneridae</taxon>
        <taxon>Pentapetalae</taxon>
        <taxon>asterids</taxon>
        <taxon>Ericales</taxon>
        <taxon>Ericaceae</taxon>
        <taxon>Ericoideae</taxon>
        <taxon>Rhodoreae</taxon>
        <taxon>Rhododendron</taxon>
    </lineage>
</organism>
<dbReference type="Proteomes" id="UP000823749">
    <property type="component" value="Chromosome 13"/>
</dbReference>
<dbReference type="InterPro" id="IPR029058">
    <property type="entry name" value="AB_hydrolase_fold"/>
</dbReference>
<dbReference type="Gene3D" id="3.40.630.10">
    <property type="entry name" value="Zn peptidases"/>
    <property type="match status" value="1"/>
</dbReference>
<evidence type="ECO:0000256" key="1">
    <source>
        <dbReference type="ARBA" id="ARBA00009528"/>
    </source>
</evidence>
<accession>A0AAV6HQH5</accession>
<comment type="similarity">
    <text evidence="1">Belongs to the peptidase M17 family.</text>
</comment>
<evidence type="ECO:0000256" key="4">
    <source>
        <dbReference type="ARBA" id="ARBA00022801"/>
    </source>
</evidence>